<organism evidence="2">
    <name type="scientific">Blastochloris viridis</name>
    <name type="common">Rhodopseudomonas viridis</name>
    <dbReference type="NCBI Taxonomy" id="1079"/>
    <lineage>
        <taxon>Bacteria</taxon>
        <taxon>Pseudomonadati</taxon>
        <taxon>Pseudomonadota</taxon>
        <taxon>Alphaproteobacteria</taxon>
        <taxon>Hyphomicrobiales</taxon>
        <taxon>Blastochloridaceae</taxon>
        <taxon>Blastochloris</taxon>
    </lineage>
</organism>
<evidence type="ECO:0000256" key="1">
    <source>
        <dbReference type="SAM" id="MobiDB-lite"/>
    </source>
</evidence>
<reference evidence="2" key="1">
    <citation type="journal article" date="2015" name="Genome Announc.">
        <title>Complete Genome Sequence of the Bacteriochlorophyll b-Producing Photosynthetic Bacterium Blastochloris viridis.</title>
        <authorList>
            <person name="Tsukatani Y."/>
            <person name="Hirose Y."/>
            <person name="Harada J."/>
            <person name="Misawa N."/>
            <person name="Mori K."/>
            <person name="Inoue K."/>
            <person name="Tamiaki H."/>
        </authorList>
    </citation>
    <scope>NUCLEOTIDE SEQUENCE [LARGE SCALE GENOMIC DNA]</scope>
    <source>
        <strain evidence="2">DSM 133</strain>
    </source>
</reference>
<name>A0A182D0I1_BLAVI</name>
<evidence type="ECO:0000313" key="2">
    <source>
        <dbReference type="EMBL" id="BAR98894.1"/>
    </source>
</evidence>
<feature type="region of interest" description="Disordered" evidence="1">
    <location>
        <begin position="30"/>
        <end position="106"/>
    </location>
</feature>
<dbReference type="AlphaFoldDB" id="A0A182D0I1"/>
<dbReference type="EMBL" id="AP014854">
    <property type="protein sequence ID" value="BAR98894.1"/>
    <property type="molecule type" value="Genomic_DNA"/>
</dbReference>
<accession>A0A182D0I1</accession>
<sequence>MTGLSRGRLLGGHALSHSWIWPALARGGLKSLNDAPNGAPERLPALGKSVSSGEPEQPAAKLARPRADHRATARAATGDVSDFTDPRSEKNAPHGSASARRSPTVL</sequence>
<gene>
    <name evidence="2" type="ORF">BV133_1301</name>
</gene>
<protein>
    <submittedName>
        <fullName evidence="2">Uncharacterized protein</fullName>
    </submittedName>
</protein>
<proteinExistence type="predicted"/>